<dbReference type="KEGG" id="pma:Pro_0803"/>
<dbReference type="EnsemblBacteria" id="AAP99847">
    <property type="protein sequence ID" value="AAP99847"/>
    <property type="gene ID" value="Pro_0803"/>
</dbReference>
<keyword evidence="3" id="KW-1185">Reference proteome</keyword>
<dbReference type="Proteomes" id="UP000001420">
    <property type="component" value="Chromosome"/>
</dbReference>
<dbReference type="EMBL" id="AE017126">
    <property type="protein sequence ID" value="AAP99847.1"/>
    <property type="molecule type" value="Genomic_DNA"/>
</dbReference>
<evidence type="ECO:0000313" key="2">
    <source>
        <dbReference type="EMBL" id="AAP99847.1"/>
    </source>
</evidence>
<organism evidence="2 3">
    <name type="scientific">Prochlorococcus marinus (strain SARG / CCMP1375 / SS120)</name>
    <dbReference type="NCBI Taxonomy" id="167539"/>
    <lineage>
        <taxon>Bacteria</taxon>
        <taxon>Bacillati</taxon>
        <taxon>Cyanobacteriota</taxon>
        <taxon>Cyanophyceae</taxon>
        <taxon>Synechococcales</taxon>
        <taxon>Prochlorococcaceae</taxon>
        <taxon>Prochlorococcus</taxon>
    </lineage>
</organism>
<proteinExistence type="predicted"/>
<sequence length="93" mass="9443">MAYSQALVLAGGVAHVPILITALKFLDSKSLKLHNSKEATKAKDKAAAMAAAKLKAEADQAAAEKKAAAEQIAAQKAASESLSADSAPDQAPN</sequence>
<gene>
    <name evidence="2" type="ordered locus">Pro_0803</name>
</gene>
<protein>
    <submittedName>
        <fullName evidence="2">Uncharacterized protein</fullName>
    </submittedName>
</protein>
<dbReference type="HOGENOM" id="CLU_2397241_0_0_3"/>
<dbReference type="RefSeq" id="WP_011124955.1">
    <property type="nucleotide sequence ID" value="NC_005042.1"/>
</dbReference>
<accession>Q7VCD7</accession>
<dbReference type="AlphaFoldDB" id="Q7VCD7"/>
<dbReference type="eggNOG" id="ENOG5030QCW">
    <property type="taxonomic scope" value="Bacteria"/>
</dbReference>
<evidence type="ECO:0000256" key="1">
    <source>
        <dbReference type="SAM" id="Coils"/>
    </source>
</evidence>
<dbReference type="PATRIC" id="fig|167539.5.peg.850"/>
<reference evidence="2 3" key="1">
    <citation type="journal article" date="2003" name="Proc. Natl. Acad. Sci. U.S.A.">
        <title>Genome sequence of the cyanobacterium Prochlorococcus marinus SS120, a nearly minimal oxyphototrophic genome.</title>
        <authorList>
            <person name="Dufresne A."/>
            <person name="Salanoubat M."/>
            <person name="Partensky F."/>
            <person name="Artiguenave F."/>
            <person name="Axmann I.M."/>
            <person name="Barbe V."/>
            <person name="Duprat S."/>
            <person name="Galperin M.Y."/>
            <person name="Koonin E.V."/>
            <person name="Le Gall F."/>
            <person name="Makarova K.S."/>
            <person name="Ostrowski M."/>
            <person name="Oztas S."/>
            <person name="Robert C."/>
            <person name="Rogozin I.B."/>
            <person name="Scanlan D.J."/>
            <person name="Tandeau de Marsac N."/>
            <person name="Weissenbach J."/>
            <person name="Wincker P."/>
            <person name="Wolf Y.I."/>
            <person name="Hess W.R."/>
        </authorList>
    </citation>
    <scope>NUCLEOTIDE SEQUENCE [LARGE SCALE GENOMIC DNA]</scope>
    <source>
        <strain evidence="3">SARG / CCMP1375 / SS120</strain>
    </source>
</reference>
<feature type="coiled-coil region" evidence="1">
    <location>
        <begin position="51"/>
        <end position="78"/>
    </location>
</feature>
<dbReference type="OrthoDB" id="542528at2"/>
<name>Q7VCD7_PROMA</name>
<dbReference type="STRING" id="167539.Pro_0803"/>
<evidence type="ECO:0000313" key="3">
    <source>
        <dbReference type="Proteomes" id="UP000001420"/>
    </source>
</evidence>
<keyword evidence="1" id="KW-0175">Coiled coil</keyword>